<dbReference type="InterPro" id="IPR036874">
    <property type="entry name" value="Carbonic_anhydrase_sf"/>
</dbReference>
<reference evidence="9 10" key="1">
    <citation type="submission" date="2024-03" db="EMBL/GenBank/DDBJ databases">
        <title>The Acrasis kona genome and developmental transcriptomes reveal deep origins of eukaryotic multicellular pathways.</title>
        <authorList>
            <person name="Sheikh S."/>
            <person name="Fu C.-J."/>
            <person name="Brown M.W."/>
            <person name="Baldauf S.L."/>
        </authorList>
    </citation>
    <scope>NUCLEOTIDE SEQUENCE [LARGE SCALE GENOMIC DNA]</scope>
    <source>
        <strain evidence="9 10">ATCC MYA-3509</strain>
    </source>
</reference>
<evidence type="ECO:0000256" key="7">
    <source>
        <dbReference type="PIRSR" id="PIRSR601765-1"/>
    </source>
</evidence>
<comment type="catalytic activity">
    <reaction evidence="6 8">
        <text>hydrogencarbonate + H(+) = CO2 + H2O</text>
        <dbReference type="Rhea" id="RHEA:10748"/>
        <dbReference type="ChEBI" id="CHEBI:15377"/>
        <dbReference type="ChEBI" id="CHEBI:15378"/>
        <dbReference type="ChEBI" id="CHEBI:16526"/>
        <dbReference type="ChEBI" id="CHEBI:17544"/>
        <dbReference type="EC" id="4.2.1.1"/>
    </reaction>
</comment>
<dbReference type="PANTHER" id="PTHR11002:SF76">
    <property type="entry name" value="CARBONIC ANHYDRASE"/>
    <property type="match status" value="1"/>
</dbReference>
<evidence type="ECO:0000313" key="10">
    <source>
        <dbReference type="Proteomes" id="UP001431209"/>
    </source>
</evidence>
<dbReference type="PANTHER" id="PTHR11002">
    <property type="entry name" value="CARBONIC ANHYDRASE"/>
    <property type="match status" value="1"/>
</dbReference>
<dbReference type="SUPFAM" id="SSF53056">
    <property type="entry name" value="beta-carbonic anhydrase, cab"/>
    <property type="match status" value="1"/>
</dbReference>
<evidence type="ECO:0000256" key="3">
    <source>
        <dbReference type="ARBA" id="ARBA00022723"/>
    </source>
</evidence>
<feature type="binding site" evidence="7">
    <location>
        <position position="107"/>
    </location>
    <ligand>
        <name>Zn(2+)</name>
        <dbReference type="ChEBI" id="CHEBI:29105"/>
    </ligand>
</feature>
<evidence type="ECO:0000256" key="8">
    <source>
        <dbReference type="RuleBase" id="RU003956"/>
    </source>
</evidence>
<keyword evidence="3 7" id="KW-0479">Metal-binding</keyword>
<dbReference type="Proteomes" id="UP001431209">
    <property type="component" value="Unassembled WGS sequence"/>
</dbReference>
<dbReference type="EMBL" id="JAOPGA020000597">
    <property type="protein sequence ID" value="KAL0479743.1"/>
    <property type="molecule type" value="Genomic_DNA"/>
</dbReference>
<evidence type="ECO:0000256" key="5">
    <source>
        <dbReference type="ARBA" id="ARBA00023239"/>
    </source>
</evidence>
<evidence type="ECO:0000256" key="6">
    <source>
        <dbReference type="ARBA" id="ARBA00048348"/>
    </source>
</evidence>
<feature type="binding site" evidence="7">
    <location>
        <position position="39"/>
    </location>
    <ligand>
        <name>Zn(2+)</name>
        <dbReference type="ChEBI" id="CHEBI:29105"/>
    </ligand>
</feature>
<dbReference type="AlphaFoldDB" id="A0AAW2YS23"/>
<comment type="similarity">
    <text evidence="1 8">Belongs to the beta-class carbonic anhydrase family.</text>
</comment>
<dbReference type="EC" id="4.2.1.1" evidence="2 8"/>
<proteinExistence type="inferred from homology"/>
<dbReference type="GO" id="GO:0008270">
    <property type="term" value="F:zinc ion binding"/>
    <property type="evidence" value="ECO:0007669"/>
    <property type="project" value="UniProtKB-UniRule"/>
</dbReference>
<organism evidence="9 10">
    <name type="scientific">Acrasis kona</name>
    <dbReference type="NCBI Taxonomy" id="1008807"/>
    <lineage>
        <taxon>Eukaryota</taxon>
        <taxon>Discoba</taxon>
        <taxon>Heterolobosea</taxon>
        <taxon>Tetramitia</taxon>
        <taxon>Eutetramitia</taxon>
        <taxon>Acrasidae</taxon>
        <taxon>Acrasis</taxon>
    </lineage>
</organism>
<dbReference type="Pfam" id="PF00484">
    <property type="entry name" value="Pro_CA"/>
    <property type="match status" value="1"/>
</dbReference>
<dbReference type="Gene3D" id="3.40.1050.10">
    <property type="entry name" value="Carbonic anhydrase"/>
    <property type="match status" value="1"/>
</dbReference>
<accession>A0AAW2YS23</accession>
<keyword evidence="5 8" id="KW-0456">Lyase</keyword>
<evidence type="ECO:0000256" key="4">
    <source>
        <dbReference type="ARBA" id="ARBA00022833"/>
    </source>
</evidence>
<evidence type="ECO:0000256" key="1">
    <source>
        <dbReference type="ARBA" id="ARBA00006217"/>
    </source>
</evidence>
<dbReference type="PROSITE" id="PS00704">
    <property type="entry name" value="PROK_CO2_ANHYDRASE_1"/>
    <property type="match status" value="1"/>
</dbReference>
<evidence type="ECO:0000256" key="2">
    <source>
        <dbReference type="ARBA" id="ARBA00012925"/>
    </source>
</evidence>
<keyword evidence="10" id="KW-1185">Reference proteome</keyword>
<comment type="function">
    <text evidence="8">Reversible hydration of carbon dioxide.</text>
</comment>
<feature type="binding site" evidence="7">
    <location>
        <position position="41"/>
    </location>
    <ligand>
        <name>Zn(2+)</name>
        <dbReference type="ChEBI" id="CHEBI:29105"/>
    </ligand>
</feature>
<dbReference type="SMART" id="SM00947">
    <property type="entry name" value="Pro_CA"/>
    <property type="match status" value="1"/>
</dbReference>
<dbReference type="GO" id="GO:0004089">
    <property type="term" value="F:carbonate dehydratase activity"/>
    <property type="evidence" value="ECO:0007669"/>
    <property type="project" value="UniProtKB-UniRule"/>
</dbReference>
<comment type="cofactor">
    <cofactor evidence="7">
        <name>Zn(2+)</name>
        <dbReference type="ChEBI" id="CHEBI:29105"/>
    </cofactor>
    <text evidence="7">Binds 1 zinc ion per subunit.</text>
</comment>
<dbReference type="InterPro" id="IPR001765">
    <property type="entry name" value="Carbonic_anhydrase"/>
</dbReference>
<dbReference type="InterPro" id="IPR015892">
    <property type="entry name" value="Carbonic_anhydrase_CS"/>
</dbReference>
<gene>
    <name evidence="9" type="ORF">AKO1_007546</name>
</gene>
<feature type="binding site" evidence="7">
    <location>
        <position position="104"/>
    </location>
    <ligand>
        <name>Zn(2+)</name>
        <dbReference type="ChEBI" id="CHEBI:29105"/>
    </ligand>
</feature>
<keyword evidence="4 7" id="KW-0862">Zinc</keyword>
<protein>
    <recommendedName>
        <fullName evidence="2 8">Carbonic anhydrase</fullName>
        <ecNumber evidence="2 8">4.2.1.1</ecNumber>
    </recommendedName>
    <alternativeName>
        <fullName evidence="8">Carbonate dehydratase</fullName>
    </alternativeName>
</protein>
<sequence>MKELLLGMLDFRRRVRPKTLEMFKNMALGQNPDCIFMACSDSRVVPNLFASTNPGHLFVLRNVGNLIPKPNHLRPLEKAHEAEGAAFEFGIGALGVTNIIVCGHSECGAMIKLLSKDTQREHKCDAGCTHVHLEDNLSKTPYLDSWLRHGSESLRKYDEMLDGKPLSFVKGFDHHVIKANISKDLSPHNQLSQINVIQQLENISQYSVVKEKLEKKEIELHGWWFDIKNADVYSFSEKKKEFVLIDDAKAEELLEKIGGDPAEVKTDAKLPYWMGKYFY</sequence>
<evidence type="ECO:0000313" key="9">
    <source>
        <dbReference type="EMBL" id="KAL0479743.1"/>
    </source>
</evidence>
<name>A0AAW2YS23_9EUKA</name>
<comment type="caution">
    <text evidence="9">The sequence shown here is derived from an EMBL/GenBank/DDBJ whole genome shotgun (WGS) entry which is preliminary data.</text>
</comment>
<dbReference type="GO" id="GO:0015976">
    <property type="term" value="P:carbon utilization"/>
    <property type="evidence" value="ECO:0007669"/>
    <property type="project" value="InterPro"/>
</dbReference>